<dbReference type="InterPro" id="IPR040676">
    <property type="entry name" value="DUF5641"/>
</dbReference>
<protein>
    <submittedName>
        <fullName evidence="2">Jg21565 protein</fullName>
    </submittedName>
</protein>
<name>A0A8S4RPW5_9NEOP</name>
<accession>A0A8S4RPW5</accession>
<dbReference type="OrthoDB" id="8052806at2759"/>
<feature type="domain" description="DUF5641" evidence="1">
    <location>
        <begin position="2"/>
        <end position="43"/>
    </location>
</feature>
<organism evidence="2 3">
    <name type="scientific">Pararge aegeria aegeria</name>
    <dbReference type="NCBI Taxonomy" id="348720"/>
    <lineage>
        <taxon>Eukaryota</taxon>
        <taxon>Metazoa</taxon>
        <taxon>Ecdysozoa</taxon>
        <taxon>Arthropoda</taxon>
        <taxon>Hexapoda</taxon>
        <taxon>Insecta</taxon>
        <taxon>Pterygota</taxon>
        <taxon>Neoptera</taxon>
        <taxon>Endopterygota</taxon>
        <taxon>Lepidoptera</taxon>
        <taxon>Glossata</taxon>
        <taxon>Ditrysia</taxon>
        <taxon>Papilionoidea</taxon>
        <taxon>Nymphalidae</taxon>
        <taxon>Satyrinae</taxon>
        <taxon>Satyrini</taxon>
        <taxon>Parargina</taxon>
        <taxon>Pararge</taxon>
    </lineage>
</organism>
<keyword evidence="3" id="KW-1185">Reference proteome</keyword>
<comment type="caution">
    <text evidence="2">The sequence shown here is derived from an EMBL/GenBank/DDBJ whole genome shotgun (WGS) entry which is preliminary data.</text>
</comment>
<evidence type="ECO:0000259" key="1">
    <source>
        <dbReference type="Pfam" id="PF18701"/>
    </source>
</evidence>
<evidence type="ECO:0000313" key="3">
    <source>
        <dbReference type="Proteomes" id="UP000838756"/>
    </source>
</evidence>
<dbReference type="EMBL" id="CAKXAJ010025439">
    <property type="protein sequence ID" value="CAH2239563.1"/>
    <property type="molecule type" value="Genomic_DNA"/>
</dbReference>
<dbReference type="Proteomes" id="UP000838756">
    <property type="component" value="Unassembled WGS sequence"/>
</dbReference>
<dbReference type="AlphaFoldDB" id="A0A8S4RPW5"/>
<sequence length="123" mass="13441">MLLTQGDLLPPNRWLLGRVAAVYPGSDTVKHAADINTISGILGKGFTGPLLQLIVLRAATDCLTVALPSRNVDAARVLKFVPNKESTIFDLYTKIKIQFKFSISISIHFPLSSLLQHSLSEPK</sequence>
<dbReference type="Pfam" id="PF18701">
    <property type="entry name" value="DUF5641"/>
    <property type="match status" value="1"/>
</dbReference>
<proteinExistence type="predicted"/>
<reference evidence="2" key="1">
    <citation type="submission" date="2022-03" db="EMBL/GenBank/DDBJ databases">
        <authorList>
            <person name="Lindestad O."/>
        </authorList>
    </citation>
    <scope>NUCLEOTIDE SEQUENCE</scope>
</reference>
<evidence type="ECO:0000313" key="2">
    <source>
        <dbReference type="EMBL" id="CAH2239563.1"/>
    </source>
</evidence>
<gene>
    <name evidence="2" type="primary">jg21565</name>
    <name evidence="2" type="ORF">PAEG_LOCUS16262</name>
</gene>